<sequence>MKGGAMKKLIVASLSDCTMFGSTAAYAEEIGWRNSSYEHGEEEMGTRNWKDWDVTIGIGGEYGPVSPGVDKTELDALPYVDIEYKDRYFLNFERGLGAYPKSAPLQPAVAFLRSQYCHEVHKQCLISDSFSGLCS</sequence>
<name>K0CK41_ALCDB</name>
<protein>
    <submittedName>
        <fullName evidence="1">Putative MltA-interacting protein MipA</fullName>
    </submittedName>
</protein>
<dbReference type="KEGG" id="adi:B5T_03662"/>
<gene>
    <name evidence="1" type="ordered locus">B5T_03662</name>
</gene>
<evidence type="ECO:0000313" key="2">
    <source>
        <dbReference type="Proteomes" id="UP000006286"/>
    </source>
</evidence>
<keyword evidence="2" id="KW-1185">Reference proteome</keyword>
<dbReference type="Proteomes" id="UP000006286">
    <property type="component" value="Chromosome"/>
</dbReference>
<dbReference type="STRING" id="930169.B5T_03662"/>
<dbReference type="HOGENOM" id="CLU_1881364_0_0_6"/>
<accession>K0CK41</accession>
<dbReference type="AlphaFoldDB" id="K0CK41"/>
<proteinExistence type="predicted"/>
<evidence type="ECO:0000313" key="1">
    <source>
        <dbReference type="EMBL" id="AFT71926.1"/>
    </source>
</evidence>
<dbReference type="EMBL" id="CP003466">
    <property type="protein sequence ID" value="AFT71926.1"/>
    <property type="molecule type" value="Genomic_DNA"/>
</dbReference>
<reference evidence="1 2" key="1">
    <citation type="journal article" date="2012" name="J. Bacteriol.">
        <title>Complete genome sequence of Alcanivorax dieselolei type strain B5.</title>
        <authorList>
            <person name="Lai Q."/>
            <person name="Li W."/>
            <person name="Shao Z."/>
        </authorList>
    </citation>
    <scope>NUCLEOTIDE SEQUENCE [LARGE SCALE GENOMIC DNA]</scope>
    <source>
        <strain evidence="2">DSM 16502 / CGMCC 1.3690 / B-5</strain>
    </source>
</reference>
<organism evidence="1 2">
    <name type="scientific">Alcanivorax dieselolei (strain DSM 16502 / CGMCC 1.3690 / MCCC 1A00001 / B-5)</name>
    <name type="common">Alloalcanivorax dieselolei</name>
    <dbReference type="NCBI Taxonomy" id="930169"/>
    <lineage>
        <taxon>Bacteria</taxon>
        <taxon>Pseudomonadati</taxon>
        <taxon>Pseudomonadota</taxon>
        <taxon>Gammaproteobacteria</taxon>
        <taxon>Oceanospirillales</taxon>
        <taxon>Alcanivoracaceae</taxon>
        <taxon>Alloalcanivorax</taxon>
    </lineage>
</organism>